<keyword evidence="1" id="KW-1133">Transmembrane helix</keyword>
<dbReference type="Proteomes" id="UP000564964">
    <property type="component" value="Unassembled WGS sequence"/>
</dbReference>
<evidence type="ECO:0000313" key="2">
    <source>
        <dbReference type="EMBL" id="HIH17146.1"/>
    </source>
</evidence>
<accession>A0A7J4JPL2</accession>
<organism evidence="2 4">
    <name type="scientific">Candidatus Iainarchaeum sp</name>
    <dbReference type="NCBI Taxonomy" id="3101447"/>
    <lineage>
        <taxon>Archaea</taxon>
        <taxon>Candidatus Iainarchaeota</taxon>
        <taxon>Candidatus Iainarchaeia</taxon>
        <taxon>Candidatus Iainarchaeales</taxon>
        <taxon>Candidatus Iainarchaeaceae</taxon>
        <taxon>Candidatus Iainarchaeum</taxon>
    </lineage>
</organism>
<dbReference type="AlphaFoldDB" id="A0A7J4JPL2"/>
<dbReference type="Proteomes" id="UP000678237">
    <property type="component" value="Unassembled WGS sequence"/>
</dbReference>
<feature type="transmembrane region" description="Helical" evidence="1">
    <location>
        <begin position="12"/>
        <end position="30"/>
    </location>
</feature>
<sequence length="121" mass="13441">MDERKRMDERGLYFSLEALLGFAVLVLVLLSTKPAEAPDLKPLYLLQKQHDLLVVWVGQGIPSLPEMESDFRRVFPGFSGRIGFNDEFVAVGEPASNAFTESIYYAAPSGALGRLSITLYD</sequence>
<reference evidence="3" key="2">
    <citation type="submission" date="2021-03" db="EMBL/GenBank/DDBJ databases">
        <authorList>
            <person name="Jaffe A."/>
        </authorList>
    </citation>
    <scope>NUCLEOTIDE SEQUENCE</scope>
    <source>
        <strain evidence="3">RIFCSPLOWO2_01_FULL_58_19</strain>
    </source>
</reference>
<keyword evidence="1" id="KW-0472">Membrane</keyword>
<dbReference type="EMBL" id="DUGH01000170">
    <property type="protein sequence ID" value="HIH17146.1"/>
    <property type="molecule type" value="Genomic_DNA"/>
</dbReference>
<protein>
    <submittedName>
        <fullName evidence="2">Uncharacterized protein</fullName>
    </submittedName>
</protein>
<reference evidence="4" key="1">
    <citation type="journal article" date="2020" name="bioRxiv">
        <title>A rank-normalized archaeal taxonomy based on genome phylogeny resolves widespread incomplete and uneven classifications.</title>
        <authorList>
            <person name="Rinke C."/>
            <person name="Chuvochina M."/>
            <person name="Mussig A.J."/>
            <person name="Chaumeil P.-A."/>
            <person name="Waite D.W."/>
            <person name="Whitman W.B."/>
            <person name="Parks D.H."/>
            <person name="Hugenholtz P."/>
        </authorList>
    </citation>
    <scope>NUCLEOTIDE SEQUENCE [LARGE SCALE GENOMIC DNA]</scope>
</reference>
<evidence type="ECO:0000313" key="4">
    <source>
        <dbReference type="Proteomes" id="UP000564964"/>
    </source>
</evidence>
<comment type="caution">
    <text evidence="2">The sequence shown here is derived from an EMBL/GenBank/DDBJ whole genome shotgun (WGS) entry which is preliminary data.</text>
</comment>
<dbReference type="EMBL" id="JAGVWE010000002">
    <property type="protein sequence ID" value="MBS3062484.1"/>
    <property type="molecule type" value="Genomic_DNA"/>
</dbReference>
<gene>
    <name evidence="2" type="ORF">HA252_07115</name>
    <name evidence="3" type="ORF">J4203_01300</name>
</gene>
<name>A0A7J4JPL2_9ARCH</name>
<proteinExistence type="predicted"/>
<evidence type="ECO:0000256" key="1">
    <source>
        <dbReference type="SAM" id="Phobius"/>
    </source>
</evidence>
<keyword evidence="1" id="KW-0812">Transmembrane</keyword>
<evidence type="ECO:0000313" key="3">
    <source>
        <dbReference type="EMBL" id="MBS3062484.1"/>
    </source>
</evidence>
<reference evidence="3" key="3">
    <citation type="submission" date="2021-05" db="EMBL/GenBank/DDBJ databases">
        <title>Protein family content uncovers lineage relationships and bacterial pathway maintenance mechanisms in DPANN archaea.</title>
        <authorList>
            <person name="Castelle C.J."/>
            <person name="Meheust R."/>
            <person name="Jaffe A.L."/>
            <person name="Seitz K."/>
            <person name="Gong X."/>
            <person name="Baker B.J."/>
            <person name="Banfield J.F."/>
        </authorList>
    </citation>
    <scope>NUCLEOTIDE SEQUENCE</scope>
    <source>
        <strain evidence="3">RIFCSPLOWO2_01_FULL_58_19</strain>
    </source>
</reference>